<dbReference type="PROSITE" id="PS00237">
    <property type="entry name" value="G_PROTEIN_RECEP_F1_1"/>
    <property type="match status" value="1"/>
</dbReference>
<keyword evidence="6 10" id="KW-0297">G-protein coupled receptor</keyword>
<feature type="transmembrane region" description="Helical" evidence="11">
    <location>
        <begin position="552"/>
        <end position="574"/>
    </location>
</feature>
<evidence type="ECO:0000256" key="6">
    <source>
        <dbReference type="ARBA" id="ARBA00023040"/>
    </source>
</evidence>
<evidence type="ECO:0000256" key="1">
    <source>
        <dbReference type="ARBA" id="ARBA00004651"/>
    </source>
</evidence>
<feature type="domain" description="G-protein coupled receptors family 1 profile" evidence="12">
    <location>
        <begin position="1"/>
        <end position="147"/>
    </location>
</feature>
<keyword evidence="8 10" id="KW-0675">Receptor</keyword>
<dbReference type="InterPro" id="IPR050516">
    <property type="entry name" value="Olfactory_GPCR"/>
</dbReference>
<evidence type="ECO:0000259" key="12">
    <source>
        <dbReference type="PROSITE" id="PS50262"/>
    </source>
</evidence>
<feature type="transmembrane region" description="Helical" evidence="11">
    <location>
        <begin position="50"/>
        <end position="83"/>
    </location>
</feature>
<dbReference type="PRINTS" id="PR00237">
    <property type="entry name" value="GPCRRHODOPSN"/>
</dbReference>
<gene>
    <name evidence="13" type="ORF">QYF61_005833</name>
</gene>
<keyword evidence="4" id="KW-0552">Olfaction</keyword>
<dbReference type="InterPro" id="IPR000725">
    <property type="entry name" value="Olfact_rcpt"/>
</dbReference>
<feature type="transmembrane region" description="Helical" evidence="11">
    <location>
        <begin position="729"/>
        <end position="746"/>
    </location>
</feature>
<feature type="transmembrane region" description="Helical" evidence="11">
    <location>
        <begin position="373"/>
        <end position="395"/>
    </location>
</feature>
<feature type="transmembrane region" description="Helical" evidence="11">
    <location>
        <begin position="480"/>
        <end position="501"/>
    </location>
</feature>
<feature type="transmembrane region" description="Helical" evidence="11">
    <location>
        <begin position="658"/>
        <end position="680"/>
    </location>
</feature>
<evidence type="ECO:0000313" key="13">
    <source>
        <dbReference type="EMBL" id="KAK4808516.1"/>
    </source>
</evidence>
<dbReference type="Proteomes" id="UP001333110">
    <property type="component" value="Unassembled WGS sequence"/>
</dbReference>
<dbReference type="Pfam" id="PF00001">
    <property type="entry name" value="7tm_1"/>
    <property type="match status" value="1"/>
</dbReference>
<sequence length="954" mass="105686">MSAVAWLSGFPVAVGLTDWLFSMPFCKSNEVNHFFCDISPVLKLVCSDTYIIKLLVFIASLLIMVLPFILITISCFYLIYTVVQMPMAESRQNVFSTCAAHLMVVTLLYSTTCLIHLYPKSRLSPNNKKLVSLSCTVITPILNLIIYNLRNSDVREALQRAFGSKMLYDKAPLCTHKRAERDNGRKGAQITACWAVPRPITGAINPSKADLHKPRGAQIHTVAVGTQIKDPEEGVLCPGPSQSCPSQAFSPSVQAVESGSGFLSNAFECTIVMRRAEQWNETAVVEFIILGFQSSPEVQFILFLMFLVTYITTVSGNLLIMVLVVTDHHLRKPMFFFLGNLSFLETCCTSTILPQMLASFLTNKYVISLNGCFLQYFFFTGLAGAGCCLLTVMSYDRYIAICKPLHYTTIMNGRCCLQLADSPKLMNIFLILENHKLGVLFQILSSQCQGTPRQMYPQNLTKVSEFILEGVFDNPHLQGLYIAISLCLYLTAILSNSFVIIATIVHPPLHTPMYFFISNLAILDLVGVSSVLPKMLENLILGKNTISFEGCVAQLYTFTFSGSTELILLTVMSYDRYLAICQPFHYITMMSKGTCISLMAGVWGVGTINSLINTFLVAQLDFCGPNLVQNFLCEIPPVLALSCSSTYLNEIMVYMADIILGMGSFLLVILSYCLIIITILKIQGSAGKWKAFSTCSSHLAIVGLFYSTIIYTYIQPTSTPLEKKNKTVSIMYTLVTPTLNPLIYSLRNKVIKAAFWKIAQLNSAVLLEKAHGILSTWVLLALIPISTGQSPRSKALKCLSHLSDATAFCGPNVIDHFFCDFTLVVKLSCSDTHWIELVTFILASLLTLPPFLLTLISYVYISNTVLRIPSSTGRHKAFSTCSSHLTVVTLFYGTLIVVYLVPKTNTLGGLNKVFSVCYTVLTPLVNPLIYSLRNNNIKKALRTSNGTPQTYVSM</sequence>
<keyword evidence="5 11" id="KW-1133">Transmembrane helix</keyword>
<dbReference type="InterPro" id="IPR017452">
    <property type="entry name" value="GPCR_Rhodpsn_7TM"/>
</dbReference>
<dbReference type="GO" id="GO:0004984">
    <property type="term" value="F:olfactory receptor activity"/>
    <property type="evidence" value="ECO:0007669"/>
    <property type="project" value="InterPro"/>
</dbReference>
<dbReference type="PROSITE" id="PS50262">
    <property type="entry name" value="G_PROTEIN_RECEP_F1_2"/>
    <property type="match status" value="4"/>
</dbReference>
<evidence type="ECO:0000256" key="7">
    <source>
        <dbReference type="ARBA" id="ARBA00023136"/>
    </source>
</evidence>
<feature type="transmembrane region" description="Helical" evidence="11">
    <location>
        <begin position="513"/>
        <end position="532"/>
    </location>
</feature>
<evidence type="ECO:0000256" key="8">
    <source>
        <dbReference type="ARBA" id="ARBA00023170"/>
    </source>
</evidence>
<dbReference type="FunFam" id="1.20.1070.10:FF:000008">
    <property type="entry name" value="Olfactory receptor"/>
    <property type="match status" value="1"/>
</dbReference>
<feature type="transmembrane region" description="Helical" evidence="11">
    <location>
        <begin position="837"/>
        <end position="861"/>
    </location>
</feature>
<feature type="transmembrane region" description="Helical" evidence="11">
    <location>
        <begin position="130"/>
        <end position="149"/>
    </location>
</feature>
<dbReference type="GO" id="GO:0004930">
    <property type="term" value="F:G protein-coupled receptor activity"/>
    <property type="evidence" value="ECO:0007669"/>
    <property type="project" value="UniProtKB-KW"/>
</dbReference>
<feature type="domain" description="G-protein coupled receptors family 1 profile" evidence="12">
    <location>
        <begin position="316"/>
        <end position="414"/>
    </location>
</feature>
<evidence type="ECO:0000256" key="4">
    <source>
        <dbReference type="ARBA" id="ARBA00022725"/>
    </source>
</evidence>
<feature type="transmembrane region" description="Helical" evidence="11">
    <location>
        <begin position="913"/>
        <end position="932"/>
    </location>
</feature>
<name>A0AAN7RTJ8_MYCAM</name>
<dbReference type="FunFam" id="1.20.1070.10:FF:000410">
    <property type="entry name" value="Olfactory receptor 1348"/>
    <property type="match status" value="1"/>
</dbReference>
<feature type="transmembrane region" description="Helical" evidence="11">
    <location>
        <begin position="337"/>
        <end position="361"/>
    </location>
</feature>
<evidence type="ECO:0000256" key="10">
    <source>
        <dbReference type="RuleBase" id="RU000688"/>
    </source>
</evidence>
<dbReference type="PRINTS" id="PR00245">
    <property type="entry name" value="OLFACTORYR"/>
</dbReference>
<dbReference type="FunFam" id="1.20.1070.10:FF:000015">
    <property type="entry name" value="Olfactory receptor"/>
    <property type="match status" value="1"/>
</dbReference>
<dbReference type="GO" id="GO:0005886">
    <property type="term" value="C:plasma membrane"/>
    <property type="evidence" value="ECO:0007669"/>
    <property type="project" value="UniProtKB-SubCell"/>
</dbReference>
<evidence type="ECO:0000256" key="3">
    <source>
        <dbReference type="ARBA" id="ARBA00022692"/>
    </source>
</evidence>
<keyword evidence="4" id="KW-0716">Sensory transduction</keyword>
<dbReference type="Gene3D" id="1.20.1070.10">
    <property type="entry name" value="Rhodopsin 7-helix transmembrane proteins"/>
    <property type="match status" value="4"/>
</dbReference>
<evidence type="ECO:0000256" key="2">
    <source>
        <dbReference type="ARBA" id="ARBA00022475"/>
    </source>
</evidence>
<comment type="subcellular location">
    <subcellularLocation>
        <location evidence="1">Cell membrane</location>
        <topology evidence="1">Multi-pass membrane protein</topology>
    </subcellularLocation>
</comment>
<keyword evidence="14" id="KW-1185">Reference proteome</keyword>
<feature type="domain" description="G-protein coupled receptors family 1 profile" evidence="12">
    <location>
        <begin position="773"/>
        <end position="930"/>
    </location>
</feature>
<feature type="transmembrane region" description="Helical" evidence="11">
    <location>
        <begin position="766"/>
        <end position="785"/>
    </location>
</feature>
<keyword evidence="3 10" id="KW-0812">Transmembrane</keyword>
<accession>A0AAN7RTJ8</accession>
<comment type="caution">
    <text evidence="13">The sequence shown here is derived from an EMBL/GenBank/DDBJ whole genome shotgun (WGS) entry which is preliminary data.</text>
</comment>
<feature type="transmembrane region" description="Helical" evidence="11">
    <location>
        <begin position="95"/>
        <end position="118"/>
    </location>
</feature>
<keyword evidence="9 10" id="KW-0807">Transducer</keyword>
<feature type="transmembrane region" description="Helical" evidence="11">
    <location>
        <begin position="300"/>
        <end position="325"/>
    </location>
</feature>
<feature type="transmembrane region" description="Helical" evidence="11">
    <location>
        <begin position="595"/>
        <end position="618"/>
    </location>
</feature>
<dbReference type="InterPro" id="IPR000276">
    <property type="entry name" value="GPCR_Rhodpsn"/>
</dbReference>
<evidence type="ECO:0000256" key="9">
    <source>
        <dbReference type="ARBA" id="ARBA00023224"/>
    </source>
</evidence>
<feature type="transmembrane region" description="Helical" evidence="11">
    <location>
        <begin position="692"/>
        <end position="714"/>
    </location>
</feature>
<organism evidence="13 14">
    <name type="scientific">Mycteria americana</name>
    <name type="common">Wood stork</name>
    <dbReference type="NCBI Taxonomy" id="33587"/>
    <lineage>
        <taxon>Eukaryota</taxon>
        <taxon>Metazoa</taxon>
        <taxon>Chordata</taxon>
        <taxon>Craniata</taxon>
        <taxon>Vertebrata</taxon>
        <taxon>Euteleostomi</taxon>
        <taxon>Archelosauria</taxon>
        <taxon>Archosauria</taxon>
        <taxon>Dinosauria</taxon>
        <taxon>Saurischia</taxon>
        <taxon>Theropoda</taxon>
        <taxon>Coelurosauria</taxon>
        <taxon>Aves</taxon>
        <taxon>Neognathae</taxon>
        <taxon>Neoaves</taxon>
        <taxon>Aequornithes</taxon>
        <taxon>Ciconiiformes</taxon>
        <taxon>Ciconiidae</taxon>
        <taxon>Mycteria</taxon>
    </lineage>
</organism>
<evidence type="ECO:0000313" key="14">
    <source>
        <dbReference type="Proteomes" id="UP001333110"/>
    </source>
</evidence>
<dbReference type="Pfam" id="PF13853">
    <property type="entry name" value="7tm_4"/>
    <property type="match status" value="3"/>
</dbReference>
<dbReference type="PANTHER" id="PTHR26452">
    <property type="entry name" value="OLFACTORY RECEPTOR"/>
    <property type="match status" value="1"/>
</dbReference>
<dbReference type="EMBL" id="JAUNZN010000024">
    <property type="protein sequence ID" value="KAK4808516.1"/>
    <property type="molecule type" value="Genomic_DNA"/>
</dbReference>
<keyword evidence="2" id="KW-1003">Cell membrane</keyword>
<proteinExistence type="inferred from homology"/>
<evidence type="ECO:0000256" key="11">
    <source>
        <dbReference type="SAM" id="Phobius"/>
    </source>
</evidence>
<feature type="transmembrane region" description="Helical" evidence="11">
    <location>
        <begin position="882"/>
        <end position="901"/>
    </location>
</feature>
<dbReference type="AlphaFoldDB" id="A0AAN7RTJ8"/>
<feature type="non-terminal residue" evidence="13">
    <location>
        <position position="954"/>
    </location>
</feature>
<comment type="similarity">
    <text evidence="10">Belongs to the G-protein coupled receptor 1 family.</text>
</comment>
<evidence type="ECO:0000256" key="5">
    <source>
        <dbReference type="ARBA" id="ARBA00022989"/>
    </source>
</evidence>
<protein>
    <recommendedName>
        <fullName evidence="12">G-protein coupled receptors family 1 profile domain-containing protein</fullName>
    </recommendedName>
</protein>
<reference evidence="13 14" key="1">
    <citation type="journal article" date="2023" name="J. Hered.">
        <title>Chromosome-level genome of the wood stork (Mycteria americana) provides insight into avian chromosome evolution.</title>
        <authorList>
            <person name="Flamio R. Jr."/>
            <person name="Ramstad K.M."/>
        </authorList>
    </citation>
    <scope>NUCLEOTIDE SEQUENCE [LARGE SCALE GENOMIC DNA]</scope>
    <source>
        <strain evidence="13">JAX WOST 10</strain>
    </source>
</reference>
<dbReference type="SUPFAM" id="SSF81321">
    <property type="entry name" value="Family A G protein-coupled receptor-like"/>
    <property type="match status" value="4"/>
</dbReference>
<keyword evidence="7 11" id="KW-0472">Membrane</keyword>
<feature type="domain" description="G-protein coupled receptors family 1 profile" evidence="12">
    <location>
        <begin position="495"/>
        <end position="744"/>
    </location>
</feature>